<feature type="transmembrane region" description="Helical" evidence="1">
    <location>
        <begin position="27"/>
        <end position="45"/>
    </location>
</feature>
<accession>A0A2W5FTK9</accession>
<dbReference type="AlphaFoldDB" id="A0A2W5FTK9"/>
<organism evidence="2 3">
    <name type="scientific">Micavibrio aeruginosavorus</name>
    <dbReference type="NCBI Taxonomy" id="349221"/>
    <lineage>
        <taxon>Bacteria</taxon>
        <taxon>Pseudomonadati</taxon>
        <taxon>Bdellovibrionota</taxon>
        <taxon>Bdellovibrionia</taxon>
        <taxon>Bdellovibrionales</taxon>
        <taxon>Pseudobdellovibrionaceae</taxon>
        <taxon>Micavibrio</taxon>
    </lineage>
</organism>
<feature type="transmembrane region" description="Helical" evidence="1">
    <location>
        <begin position="52"/>
        <end position="70"/>
    </location>
</feature>
<evidence type="ECO:0000313" key="2">
    <source>
        <dbReference type="EMBL" id="PZP57157.1"/>
    </source>
</evidence>
<reference evidence="2 3" key="1">
    <citation type="submission" date="2017-08" db="EMBL/GenBank/DDBJ databases">
        <title>Infants hospitalized years apart are colonized by the same room-sourced microbial strains.</title>
        <authorList>
            <person name="Brooks B."/>
            <person name="Olm M.R."/>
            <person name="Firek B.A."/>
            <person name="Baker R."/>
            <person name="Thomas B.C."/>
            <person name="Morowitz M.J."/>
            <person name="Banfield J.F."/>
        </authorList>
    </citation>
    <scope>NUCLEOTIDE SEQUENCE [LARGE SCALE GENOMIC DNA]</scope>
    <source>
        <strain evidence="2">S2_006_000_R2_64</strain>
    </source>
</reference>
<dbReference type="Proteomes" id="UP000249739">
    <property type="component" value="Unassembled WGS sequence"/>
</dbReference>
<sequence>MDKFLGDAVHKLLMAVSPSYRHSNSDFNVILAIAFAAFVFVDIIFHGGEGKTLLLVASIIFLIFALGMRWSHNTEGIDVGNLDDSNLRDRFKQWSKLNSKAHKRGKIQSKDEYDF</sequence>
<gene>
    <name evidence="2" type="ORF">DI586_01230</name>
</gene>
<name>A0A2W5FTK9_9BACT</name>
<comment type="caution">
    <text evidence="2">The sequence shown here is derived from an EMBL/GenBank/DDBJ whole genome shotgun (WGS) entry which is preliminary data.</text>
</comment>
<keyword evidence="1" id="KW-1133">Transmembrane helix</keyword>
<evidence type="ECO:0000313" key="3">
    <source>
        <dbReference type="Proteomes" id="UP000249739"/>
    </source>
</evidence>
<protein>
    <submittedName>
        <fullName evidence="2">Uncharacterized protein</fullName>
    </submittedName>
</protein>
<keyword evidence="1" id="KW-0812">Transmembrane</keyword>
<proteinExistence type="predicted"/>
<keyword evidence="1" id="KW-0472">Membrane</keyword>
<evidence type="ECO:0000256" key="1">
    <source>
        <dbReference type="SAM" id="Phobius"/>
    </source>
</evidence>
<dbReference type="EMBL" id="QFOT01000006">
    <property type="protein sequence ID" value="PZP57157.1"/>
    <property type="molecule type" value="Genomic_DNA"/>
</dbReference>